<evidence type="ECO:0000313" key="3">
    <source>
        <dbReference type="EMBL" id="RXF70701.1"/>
    </source>
</evidence>
<dbReference type="OrthoDB" id="982527at2"/>
<dbReference type="Proteomes" id="UP000290848">
    <property type="component" value="Unassembled WGS sequence"/>
</dbReference>
<dbReference type="AlphaFoldDB" id="A0A4Q0MBL5"/>
<dbReference type="InterPro" id="IPR014044">
    <property type="entry name" value="CAP_dom"/>
</dbReference>
<dbReference type="SUPFAM" id="SSF55797">
    <property type="entry name" value="PR-1-like"/>
    <property type="match status" value="1"/>
</dbReference>
<dbReference type="Proteomes" id="UP000322918">
    <property type="component" value="Unassembled WGS sequence"/>
</dbReference>
<gene>
    <name evidence="3" type="ORF">EKH83_08675</name>
    <name evidence="2" type="ORF">F1649_09170</name>
</gene>
<dbReference type="PANTHER" id="PTHR31157">
    <property type="entry name" value="SCP DOMAIN-CONTAINING PROTEIN"/>
    <property type="match status" value="1"/>
</dbReference>
<sequence length="184" mass="20813">MHVREITSMKFVTYLIAVVLCTLNSCAVPLPAGKRISSATNISPASGNAFQLEFLQRINEVRTRGCNCGKTYMPPVPPLVWNTQLQIAALRHAMDMSKNKYFSHISKSGKTSKDRIMNEGYTITGYKHIAVGENIAWGQRTIKEVMEGWLKSEGHCRNIMNSSFREVGISMENYYWVQDFGGRR</sequence>
<dbReference type="CDD" id="cd05379">
    <property type="entry name" value="CAP_bacterial"/>
    <property type="match status" value="1"/>
</dbReference>
<reference evidence="2 5" key="2">
    <citation type="submission" date="2019-09" db="EMBL/GenBank/DDBJ databases">
        <title>Pararcticibacter amylolyticus gen. nov., sp. nov., isolated from a rottenly hemp rope, and reclassification of Pedobacter tournemirensis as Pararcticibacter tournemirensis comb. nov.</title>
        <authorList>
            <person name="Cai Y."/>
        </authorList>
    </citation>
    <scope>NUCLEOTIDE SEQUENCE [LARGE SCALE GENOMIC DNA]</scope>
    <source>
        <strain evidence="2 5">TF5-37.2-LB10</strain>
    </source>
</reference>
<dbReference type="EMBL" id="RXOC01000004">
    <property type="protein sequence ID" value="RXF70701.1"/>
    <property type="molecule type" value="Genomic_DNA"/>
</dbReference>
<reference evidence="3 4" key="1">
    <citation type="submission" date="2018-12" db="EMBL/GenBank/DDBJ databases">
        <title>The Draft Genome Sequence of the Soil Bacterium Pedobacter tournemirensis R1.</title>
        <authorList>
            <person name="He J."/>
        </authorList>
    </citation>
    <scope>NUCLEOTIDE SEQUENCE [LARGE SCALE GENOMIC DNA]</scope>
    <source>
        <strain evidence="3 4">R1</strain>
    </source>
</reference>
<evidence type="ECO:0000313" key="2">
    <source>
        <dbReference type="EMBL" id="KAA8483352.1"/>
    </source>
</evidence>
<dbReference type="EMBL" id="VWNE01000012">
    <property type="protein sequence ID" value="KAA8483352.1"/>
    <property type="molecule type" value="Genomic_DNA"/>
</dbReference>
<evidence type="ECO:0000313" key="4">
    <source>
        <dbReference type="Proteomes" id="UP000290848"/>
    </source>
</evidence>
<name>A0A4Q0MBL5_9SPHI</name>
<evidence type="ECO:0000313" key="5">
    <source>
        <dbReference type="Proteomes" id="UP000322918"/>
    </source>
</evidence>
<dbReference type="Gene3D" id="3.40.33.10">
    <property type="entry name" value="CAP"/>
    <property type="match status" value="1"/>
</dbReference>
<keyword evidence="5" id="KW-1185">Reference proteome</keyword>
<dbReference type="PANTHER" id="PTHR31157:SF1">
    <property type="entry name" value="SCP DOMAIN-CONTAINING PROTEIN"/>
    <property type="match status" value="1"/>
</dbReference>
<comment type="caution">
    <text evidence="3">The sequence shown here is derived from an EMBL/GenBank/DDBJ whole genome shotgun (WGS) entry which is preliminary data.</text>
</comment>
<feature type="domain" description="SCP" evidence="1">
    <location>
        <begin position="56"/>
        <end position="180"/>
    </location>
</feature>
<dbReference type="Pfam" id="PF00188">
    <property type="entry name" value="CAP"/>
    <property type="match status" value="1"/>
</dbReference>
<dbReference type="InterPro" id="IPR035940">
    <property type="entry name" value="CAP_sf"/>
</dbReference>
<organism evidence="3 4">
    <name type="scientific">Arcticibacter tournemirensis</name>
    <dbReference type="NCBI Taxonomy" id="699437"/>
    <lineage>
        <taxon>Bacteria</taxon>
        <taxon>Pseudomonadati</taxon>
        <taxon>Bacteroidota</taxon>
        <taxon>Sphingobacteriia</taxon>
        <taxon>Sphingobacteriales</taxon>
        <taxon>Sphingobacteriaceae</taxon>
        <taxon>Arcticibacter</taxon>
    </lineage>
</organism>
<proteinExistence type="predicted"/>
<accession>A0A4Q0MBL5</accession>
<protein>
    <submittedName>
        <fullName evidence="3">CAP domain-containing protein</fullName>
    </submittedName>
</protein>
<evidence type="ECO:0000259" key="1">
    <source>
        <dbReference type="Pfam" id="PF00188"/>
    </source>
</evidence>